<organism evidence="3 4">
    <name type="scientific">Anthostomella pinea</name>
    <dbReference type="NCBI Taxonomy" id="933095"/>
    <lineage>
        <taxon>Eukaryota</taxon>
        <taxon>Fungi</taxon>
        <taxon>Dikarya</taxon>
        <taxon>Ascomycota</taxon>
        <taxon>Pezizomycotina</taxon>
        <taxon>Sordariomycetes</taxon>
        <taxon>Xylariomycetidae</taxon>
        <taxon>Xylariales</taxon>
        <taxon>Xylariaceae</taxon>
        <taxon>Anthostomella</taxon>
    </lineage>
</organism>
<dbReference type="PANTHER" id="PTHR47718">
    <property type="entry name" value="OS01G0519700 PROTEIN"/>
    <property type="match status" value="1"/>
</dbReference>
<evidence type="ECO:0000313" key="3">
    <source>
        <dbReference type="EMBL" id="CAJ2503051.1"/>
    </source>
</evidence>
<feature type="compositionally biased region" description="Low complexity" evidence="1">
    <location>
        <begin position="120"/>
        <end position="132"/>
    </location>
</feature>
<reference evidence="3" key="1">
    <citation type="submission" date="2023-10" db="EMBL/GenBank/DDBJ databases">
        <authorList>
            <person name="Hackl T."/>
        </authorList>
    </citation>
    <scope>NUCLEOTIDE SEQUENCE</scope>
</reference>
<evidence type="ECO:0000256" key="1">
    <source>
        <dbReference type="SAM" id="MobiDB-lite"/>
    </source>
</evidence>
<comment type="caution">
    <text evidence="3">The sequence shown here is derived from an EMBL/GenBank/DDBJ whole genome shotgun (WGS) entry which is preliminary data.</text>
</comment>
<dbReference type="EMBL" id="CAUWAG010000004">
    <property type="protein sequence ID" value="CAJ2503051.1"/>
    <property type="molecule type" value="Genomic_DNA"/>
</dbReference>
<feature type="compositionally biased region" description="Pro residues" evidence="1">
    <location>
        <begin position="32"/>
        <end position="41"/>
    </location>
</feature>
<dbReference type="InterPro" id="IPR004330">
    <property type="entry name" value="FAR1_DNA_bnd_dom"/>
</dbReference>
<proteinExistence type="predicted"/>
<accession>A0AAI8VDL4</accession>
<protein>
    <submittedName>
        <fullName evidence="3">Uu.00g104450.m01.CDS01</fullName>
    </submittedName>
</protein>
<feature type="domain" description="FAR1" evidence="2">
    <location>
        <begin position="186"/>
        <end position="251"/>
    </location>
</feature>
<feature type="compositionally biased region" description="Polar residues" evidence="1">
    <location>
        <begin position="94"/>
        <end position="107"/>
    </location>
</feature>
<dbReference type="Proteomes" id="UP001295740">
    <property type="component" value="Unassembled WGS sequence"/>
</dbReference>
<evidence type="ECO:0000259" key="2">
    <source>
        <dbReference type="Pfam" id="PF03101"/>
    </source>
</evidence>
<keyword evidence="4" id="KW-1185">Reference proteome</keyword>
<dbReference type="AlphaFoldDB" id="A0AAI8VDL4"/>
<feature type="region of interest" description="Disordered" evidence="1">
    <location>
        <begin position="29"/>
        <end position="146"/>
    </location>
</feature>
<dbReference type="Pfam" id="PF03101">
    <property type="entry name" value="FAR1"/>
    <property type="match status" value="1"/>
</dbReference>
<evidence type="ECO:0000313" key="4">
    <source>
        <dbReference type="Proteomes" id="UP001295740"/>
    </source>
</evidence>
<feature type="compositionally biased region" description="Polar residues" evidence="1">
    <location>
        <begin position="64"/>
        <end position="74"/>
    </location>
</feature>
<sequence>MASAQYGSLTPLQHYNQQQHYGVAFQVMPQQAQPPPPPPQQHLPSTALPTTMPDINHMPALTHTHLQPNGTPLQTHAHLQPQPQSTTPIPTPILNTVPSPNLPATPSTTGGRGPKRRRTTNNNDSTASQQTPSPAPPTTVHPFSKGPYETLEDAIFALQLHVFTSGYGVSQKRTVKEKLPSGKYDPEGDIIRKDFSCDKGGNEFVSQSRGERRRESKKCGCQWKAAIRRLRRENNHWFVEILEPAHNHPVTPADEMHTLASYRRWQRENNAGIRSAIARLTRAAALPARQVVAYLRGDVADPDLDRIDKQILRALSMNDKELPGTEGKDGSSVAFDMLARRPVIILQDNGGTATPSNNNASTIASTSGHRELPPGGGVIM</sequence>
<name>A0AAI8VDL4_9PEZI</name>
<feature type="compositionally biased region" description="Low complexity" evidence="1">
    <location>
        <begin position="352"/>
        <end position="367"/>
    </location>
</feature>
<feature type="region of interest" description="Disordered" evidence="1">
    <location>
        <begin position="348"/>
        <end position="380"/>
    </location>
</feature>
<gene>
    <name evidence="3" type="ORF">KHLLAP_LOCUS3519</name>
</gene>